<organism evidence="1 2">
    <name type="scientific">Aerosakkonema funiforme FACHB-1375</name>
    <dbReference type="NCBI Taxonomy" id="2949571"/>
    <lineage>
        <taxon>Bacteria</taxon>
        <taxon>Bacillati</taxon>
        <taxon>Cyanobacteriota</taxon>
        <taxon>Cyanophyceae</taxon>
        <taxon>Oscillatoriophycideae</taxon>
        <taxon>Aerosakkonematales</taxon>
        <taxon>Aerosakkonemataceae</taxon>
        <taxon>Aerosakkonema</taxon>
    </lineage>
</organism>
<evidence type="ECO:0000313" key="1">
    <source>
        <dbReference type="EMBL" id="MBD2184819.1"/>
    </source>
</evidence>
<protein>
    <submittedName>
        <fullName evidence="1">Uncharacterized protein</fullName>
    </submittedName>
</protein>
<reference evidence="1" key="1">
    <citation type="journal article" date="2015" name="ISME J.">
        <title>Draft Genome Sequence of Streptomyces incarnatus NRRL8089, which Produces the Nucleoside Antibiotic Sinefungin.</title>
        <authorList>
            <person name="Oshima K."/>
            <person name="Hattori M."/>
            <person name="Shimizu H."/>
            <person name="Fukuda K."/>
            <person name="Nemoto M."/>
            <person name="Inagaki K."/>
            <person name="Tamura T."/>
        </authorList>
    </citation>
    <scope>NUCLEOTIDE SEQUENCE</scope>
    <source>
        <strain evidence="1">FACHB-1375</strain>
    </source>
</reference>
<reference evidence="1" key="2">
    <citation type="submission" date="2020-08" db="EMBL/GenBank/DDBJ databases">
        <authorList>
            <person name="Chen M."/>
            <person name="Teng W."/>
            <person name="Zhao L."/>
            <person name="Hu C."/>
            <person name="Zhou Y."/>
            <person name="Han B."/>
            <person name="Song L."/>
            <person name="Shu W."/>
        </authorList>
    </citation>
    <scope>NUCLEOTIDE SEQUENCE</scope>
    <source>
        <strain evidence="1">FACHB-1375</strain>
    </source>
</reference>
<accession>A0A926VJ42</accession>
<keyword evidence="2" id="KW-1185">Reference proteome</keyword>
<dbReference type="EMBL" id="JACJPW010000095">
    <property type="protein sequence ID" value="MBD2184819.1"/>
    <property type="molecule type" value="Genomic_DNA"/>
</dbReference>
<dbReference type="AlphaFoldDB" id="A0A926VJ42"/>
<gene>
    <name evidence="1" type="ORF">H6G03_27735</name>
</gene>
<dbReference type="Proteomes" id="UP000641646">
    <property type="component" value="Unassembled WGS sequence"/>
</dbReference>
<dbReference type="RefSeq" id="WP_190471963.1">
    <property type="nucleotide sequence ID" value="NZ_JACJPW010000095.1"/>
</dbReference>
<comment type="caution">
    <text evidence="1">The sequence shown here is derived from an EMBL/GenBank/DDBJ whole genome shotgun (WGS) entry which is preliminary data.</text>
</comment>
<evidence type="ECO:0000313" key="2">
    <source>
        <dbReference type="Proteomes" id="UP000641646"/>
    </source>
</evidence>
<name>A0A926VJ42_9CYAN</name>
<proteinExistence type="predicted"/>
<sequence length="111" mass="12282">MPDDFPCWLRGRARTVAEALLQDGFFYCGHADDFCESPDLETVGDWFVGGSYQFPGFDAICDGALFFKDYSDNSSSLTEEEFGRIKQLISQTQLAWDTCSNAGQLCLPGVA</sequence>